<evidence type="ECO:0000313" key="2">
    <source>
        <dbReference type="Proteomes" id="UP000094426"/>
    </source>
</evidence>
<accession>A0A1E2SJW6</accession>
<protein>
    <submittedName>
        <fullName evidence="1">Uncharacterized protein</fullName>
    </submittedName>
</protein>
<proteinExistence type="predicted"/>
<comment type="caution">
    <text evidence="1">The sequence shown here is derived from an EMBL/GenBank/DDBJ whole genome shotgun (WGS) entry which is preliminary data.</text>
</comment>
<dbReference type="Proteomes" id="UP000094426">
    <property type="component" value="Unassembled WGS sequence"/>
</dbReference>
<name>A0A1E2SJW6_LEIXY</name>
<dbReference type="RefSeq" id="WP_011187033.1">
    <property type="nucleotide sequence ID" value="NZ_LNZG01000023.1"/>
</dbReference>
<reference evidence="1 2" key="1">
    <citation type="submission" date="2015-11" db="EMBL/GenBank/DDBJ databases">
        <authorList>
            <person name="Zhang Y."/>
            <person name="Guo Z."/>
        </authorList>
    </citation>
    <scope>NUCLEOTIDE SEQUENCE [LARGE SCALE GENOMIC DNA]</scope>
    <source>
        <strain evidence="2">gdw1</strain>
    </source>
</reference>
<dbReference type="AlphaFoldDB" id="A0A1E2SJW6"/>
<gene>
    <name evidence="1" type="ORF">ATY41_02685</name>
</gene>
<dbReference type="EMBL" id="LNZG01000023">
    <property type="protein sequence ID" value="ODA89964.1"/>
    <property type="molecule type" value="Genomic_DNA"/>
</dbReference>
<sequence length="173" mass="18331">MAVDDPTGFNASILGEIKRINARLDQLSGVPLGKLKTRTAANYYSGFSWTGTATAGPRSWITAGAPITVPPFATKVWIHALAPSVVCSNKAANVSAFSYLTITIPELGITQTDGPNVFVPSDQQTQRARAGTWAELPVTAGDTFTVTARGDAYNTGTNADNYLSIDALAIFQY</sequence>
<evidence type="ECO:0000313" key="1">
    <source>
        <dbReference type="EMBL" id="ODA89964.1"/>
    </source>
</evidence>
<organism evidence="1 2">
    <name type="scientific">Leifsonia xyli subsp. xyli</name>
    <dbReference type="NCBI Taxonomy" id="59736"/>
    <lineage>
        <taxon>Bacteria</taxon>
        <taxon>Bacillati</taxon>
        <taxon>Actinomycetota</taxon>
        <taxon>Actinomycetes</taxon>
        <taxon>Micrococcales</taxon>
        <taxon>Microbacteriaceae</taxon>
        <taxon>Leifsonia</taxon>
    </lineage>
</organism>